<dbReference type="InterPro" id="IPR027417">
    <property type="entry name" value="P-loop_NTPase"/>
</dbReference>
<organism evidence="3 4">
    <name type="scientific">Candidatus Komeilibacteria bacterium RIFCSPLOWO2_02_FULL_48_11</name>
    <dbReference type="NCBI Taxonomy" id="1798553"/>
    <lineage>
        <taxon>Bacteria</taxon>
        <taxon>Candidatus Komeiliibacteriota</taxon>
    </lineage>
</organism>
<name>A0A1G2BTR6_9BACT</name>
<proteinExistence type="predicted"/>
<dbReference type="AlphaFoldDB" id="A0A1G2BTR6"/>
<evidence type="ECO:0000313" key="4">
    <source>
        <dbReference type="Proteomes" id="UP000178109"/>
    </source>
</evidence>
<dbReference type="PANTHER" id="PTHR43977">
    <property type="entry name" value="STRUCTURAL MAINTENANCE OF CHROMOSOMES PROTEIN 3"/>
    <property type="match status" value="1"/>
</dbReference>
<evidence type="ECO:0000256" key="1">
    <source>
        <dbReference type="SAM" id="Coils"/>
    </source>
</evidence>
<evidence type="ECO:0000313" key="3">
    <source>
        <dbReference type="EMBL" id="OGY91969.1"/>
    </source>
</evidence>
<protein>
    <recommendedName>
        <fullName evidence="2">RecF/RecN/SMC N-terminal domain-containing protein</fullName>
    </recommendedName>
</protein>
<evidence type="ECO:0000259" key="2">
    <source>
        <dbReference type="Pfam" id="PF02463"/>
    </source>
</evidence>
<dbReference type="EMBL" id="MHKO01000032">
    <property type="protein sequence ID" value="OGY91969.1"/>
    <property type="molecule type" value="Genomic_DNA"/>
</dbReference>
<dbReference type="Pfam" id="PF02463">
    <property type="entry name" value="SMC_N"/>
    <property type="match status" value="1"/>
</dbReference>
<feature type="coiled-coil region" evidence="1">
    <location>
        <begin position="366"/>
        <end position="486"/>
    </location>
</feature>
<feature type="coiled-coil region" evidence="1">
    <location>
        <begin position="208"/>
        <end position="288"/>
    </location>
</feature>
<dbReference type="Gene3D" id="3.40.50.300">
    <property type="entry name" value="P-loop containing nucleotide triphosphate hydrolases"/>
    <property type="match status" value="2"/>
</dbReference>
<reference evidence="3 4" key="1">
    <citation type="journal article" date="2016" name="Nat. Commun.">
        <title>Thousands of microbial genomes shed light on interconnected biogeochemical processes in an aquifer system.</title>
        <authorList>
            <person name="Anantharaman K."/>
            <person name="Brown C.T."/>
            <person name="Hug L.A."/>
            <person name="Sharon I."/>
            <person name="Castelle C.J."/>
            <person name="Probst A.J."/>
            <person name="Thomas B.C."/>
            <person name="Singh A."/>
            <person name="Wilkins M.J."/>
            <person name="Karaoz U."/>
            <person name="Brodie E.L."/>
            <person name="Williams K.H."/>
            <person name="Hubbard S.S."/>
            <person name="Banfield J.F."/>
        </authorList>
    </citation>
    <scope>NUCLEOTIDE SEQUENCE [LARGE SCALE GENOMIC DNA]</scope>
</reference>
<dbReference type="InterPro" id="IPR003395">
    <property type="entry name" value="RecF/RecN/SMC_N"/>
</dbReference>
<accession>A0A1G2BTR6</accession>
<keyword evidence="1" id="KW-0175">Coiled coil</keyword>
<sequence length="747" mass="83622">MYLEKLEIQGFKSFAHKTTLTFPAFAKASAGKPSVAAGIAAIVGPNGSGKSNIADAVRWVLGEQSLKTLRGKKSEDVIFSGSGKKARLGFAEVALYLNNEDLSGGIDYKEIIIKRRLFRDGTSEYLINNSKVRLTDVQLLLAQANFGHRTYSVIGQGMVDAILAASPFERKEFFDEATGVKQYQIKREQALHKIVTTEANLTQISALLREITPRLRQLERQKEKLEKRSQIEAKLRGLQLEHYSFLWRKTEADLKRLAQKRNELAARHNAAKIEVDRLSGRLEILEKEQKNAPAFEALQKKYQEALSRKSEISFEVRGLEKELVALTSQTPERKAANIDAAALAREAKKLSSFLQKVSQAKTADDWQKLQTEARALQTELERLLETKSPEKDGNAKEKISKHLEALKQTLLSASQEASQAEQALSEARRKEQGATSEVFSLQKSYQIKQQELARLSNEKNQVEVELARVETRHEDLSQEISKEASEYLQKEIKATSSPAGEAKDLWPQIARAKHDLEMIGGIDPEISQEYSTTKERHDFLSTQAADLKNALEKTKQVEQELGVIIEREFNSAFTDIEKGFNEFFTLLFGGGKSSLELHKENELEDLSEEMALSLNEEERDKLARSFRIGIEIKATPSGKRVSNINMLSGGERALTSIALICAIIRANPSPFVVLDEVDAALDEANSLRFAAILEKLSRHTQFITITHNRATMEQASILYGVTMGDDGVSKLLSVDLEKAVRTADLHR</sequence>
<dbReference type="Proteomes" id="UP000178109">
    <property type="component" value="Unassembled WGS sequence"/>
</dbReference>
<comment type="caution">
    <text evidence="3">The sequence shown here is derived from an EMBL/GenBank/DDBJ whole genome shotgun (WGS) entry which is preliminary data.</text>
</comment>
<dbReference type="SUPFAM" id="SSF52540">
    <property type="entry name" value="P-loop containing nucleoside triphosphate hydrolases"/>
    <property type="match status" value="1"/>
</dbReference>
<gene>
    <name evidence="3" type="ORF">A3H70_01100</name>
</gene>
<feature type="domain" description="RecF/RecN/SMC N-terminal" evidence="2">
    <location>
        <begin position="2"/>
        <end position="729"/>
    </location>
</feature>
<dbReference type="STRING" id="1798553.A3H70_01100"/>